<keyword evidence="9" id="KW-1185">Reference proteome</keyword>
<dbReference type="AlphaFoldDB" id="A0A1G8R692"/>
<feature type="transmembrane region" description="Helical" evidence="7">
    <location>
        <begin position="272"/>
        <end position="300"/>
    </location>
</feature>
<dbReference type="PANTHER" id="PTHR30520">
    <property type="entry name" value="FORMATE TRANSPORTER-RELATED"/>
    <property type="match status" value="1"/>
</dbReference>
<dbReference type="GO" id="GO:0005886">
    <property type="term" value="C:plasma membrane"/>
    <property type="evidence" value="ECO:0007669"/>
    <property type="project" value="TreeGrafter"/>
</dbReference>
<keyword evidence="4 7" id="KW-0472">Membrane</keyword>
<dbReference type="InterPro" id="IPR023271">
    <property type="entry name" value="Aquaporin-like"/>
</dbReference>
<dbReference type="Pfam" id="PF01226">
    <property type="entry name" value="Form_Nir_trans"/>
    <property type="match status" value="1"/>
</dbReference>
<evidence type="ECO:0000256" key="1">
    <source>
        <dbReference type="ARBA" id="ARBA00004141"/>
    </source>
</evidence>
<comment type="similarity">
    <text evidence="5">Belongs to the FNT transporter (TC 1.A.16) family.</text>
</comment>
<evidence type="ECO:0000256" key="2">
    <source>
        <dbReference type="ARBA" id="ARBA00022692"/>
    </source>
</evidence>
<keyword evidence="3 7" id="KW-1133">Transmembrane helix</keyword>
<dbReference type="Proteomes" id="UP000199225">
    <property type="component" value="Unassembled WGS sequence"/>
</dbReference>
<keyword evidence="2 7" id="KW-0812">Transmembrane</keyword>
<evidence type="ECO:0000256" key="6">
    <source>
        <dbReference type="SAM" id="MobiDB-lite"/>
    </source>
</evidence>
<evidence type="ECO:0000313" key="9">
    <source>
        <dbReference type="Proteomes" id="UP000199225"/>
    </source>
</evidence>
<dbReference type="Gene3D" id="1.20.1080.10">
    <property type="entry name" value="Glycerol uptake facilitator protein"/>
    <property type="match status" value="1"/>
</dbReference>
<comment type="subcellular location">
    <subcellularLocation>
        <location evidence="1">Membrane</location>
        <topology evidence="1">Multi-pass membrane protein</topology>
    </subcellularLocation>
</comment>
<dbReference type="STRING" id="86666.SAMN04490247_0852"/>
<dbReference type="RefSeq" id="WP_322787515.1">
    <property type="nucleotide sequence ID" value="NZ_FNEV01000002.1"/>
</dbReference>
<feature type="transmembrane region" description="Helical" evidence="7">
    <location>
        <begin position="232"/>
        <end position="252"/>
    </location>
</feature>
<evidence type="ECO:0000256" key="5">
    <source>
        <dbReference type="ARBA" id="ARBA00049660"/>
    </source>
</evidence>
<evidence type="ECO:0000256" key="7">
    <source>
        <dbReference type="SAM" id="Phobius"/>
    </source>
</evidence>
<evidence type="ECO:0000313" key="8">
    <source>
        <dbReference type="EMBL" id="SDJ12448.1"/>
    </source>
</evidence>
<feature type="region of interest" description="Disordered" evidence="6">
    <location>
        <begin position="1"/>
        <end position="40"/>
    </location>
</feature>
<gene>
    <name evidence="8" type="ORF">SAMN04490247_0852</name>
</gene>
<dbReference type="EMBL" id="FNEV01000002">
    <property type="protein sequence ID" value="SDJ12448.1"/>
    <property type="molecule type" value="Genomic_DNA"/>
</dbReference>
<feature type="transmembrane region" description="Helical" evidence="7">
    <location>
        <begin position="200"/>
        <end position="220"/>
    </location>
</feature>
<protein>
    <submittedName>
        <fullName evidence="8">Formate transporter</fullName>
    </submittedName>
</protein>
<dbReference type="PANTHER" id="PTHR30520:SF6">
    <property type="entry name" value="FORMATE_NITRATE FAMILY TRANSPORTER (EUROFUNG)"/>
    <property type="match status" value="1"/>
</dbReference>
<feature type="compositionally biased region" description="Basic and acidic residues" evidence="6">
    <location>
        <begin position="19"/>
        <end position="40"/>
    </location>
</feature>
<sequence length="314" mass="34812">MDGNREQYRIGGMIMADNEDMKTKEQKENKETEASTEKIDRPGRQFYIPSQIVDEFGEKGRDHLSKNLPAQFLLALTAGSFMTFGAIFSILLAIDIETEGLFYLMSGVGFAAGYAMVFISGAVLFTEVNVLLPSYLFNKAGLMKVNIYRFWMATYLGNLIGAFAVGVLIQMSGSLSDPFYSELSMYLDKKMKFLDYGVKGWFEILVSGILANWLIGMAAFLTTAARDITGKILGTTLPVILFVAGNFQHSAANMGYFSMGFLATDQYTWYEYIFFNLVPASIGNLIGGGIMVSLLFSYAYKEDIQTSLGKGNKK</sequence>
<dbReference type="GO" id="GO:0015499">
    <property type="term" value="F:formate transmembrane transporter activity"/>
    <property type="evidence" value="ECO:0007669"/>
    <property type="project" value="TreeGrafter"/>
</dbReference>
<accession>A0A1G8R692</accession>
<feature type="transmembrane region" description="Helical" evidence="7">
    <location>
        <begin position="72"/>
        <end position="94"/>
    </location>
</feature>
<dbReference type="InterPro" id="IPR000292">
    <property type="entry name" value="For/NO2_transpt"/>
</dbReference>
<evidence type="ECO:0000256" key="3">
    <source>
        <dbReference type="ARBA" id="ARBA00022989"/>
    </source>
</evidence>
<reference evidence="9" key="1">
    <citation type="submission" date="2016-10" db="EMBL/GenBank/DDBJ databases">
        <authorList>
            <person name="Varghese N."/>
            <person name="Submissions S."/>
        </authorList>
    </citation>
    <scope>NUCLEOTIDE SEQUENCE [LARGE SCALE GENOMIC DNA]</scope>
    <source>
        <strain evidence="9">DSM 4771</strain>
    </source>
</reference>
<name>A0A1G8R692_9BACI</name>
<proteinExistence type="inferred from homology"/>
<feature type="transmembrane region" description="Helical" evidence="7">
    <location>
        <begin position="147"/>
        <end position="169"/>
    </location>
</feature>
<feature type="transmembrane region" description="Helical" evidence="7">
    <location>
        <begin position="100"/>
        <end position="126"/>
    </location>
</feature>
<evidence type="ECO:0000256" key="4">
    <source>
        <dbReference type="ARBA" id="ARBA00023136"/>
    </source>
</evidence>
<organism evidence="8 9">
    <name type="scientific">Salimicrobium halophilum</name>
    <dbReference type="NCBI Taxonomy" id="86666"/>
    <lineage>
        <taxon>Bacteria</taxon>
        <taxon>Bacillati</taxon>
        <taxon>Bacillota</taxon>
        <taxon>Bacilli</taxon>
        <taxon>Bacillales</taxon>
        <taxon>Bacillaceae</taxon>
        <taxon>Salimicrobium</taxon>
    </lineage>
</organism>